<keyword evidence="12" id="KW-1185">Reference proteome</keyword>
<gene>
    <name evidence="11" type="ORF">M422DRAFT_255178</name>
</gene>
<dbReference type="GO" id="GO:0016705">
    <property type="term" value="F:oxidoreductase activity, acting on paired donors, with incorporation or reduction of molecular oxygen"/>
    <property type="evidence" value="ECO:0007669"/>
    <property type="project" value="InterPro"/>
</dbReference>
<evidence type="ECO:0000313" key="11">
    <source>
        <dbReference type="EMBL" id="KIJ41853.1"/>
    </source>
</evidence>
<dbReference type="InterPro" id="IPR017972">
    <property type="entry name" value="Cyt_P450_CS"/>
</dbReference>
<proteinExistence type="inferred from homology"/>
<dbReference type="Pfam" id="PF00067">
    <property type="entry name" value="p450"/>
    <property type="match status" value="1"/>
</dbReference>
<keyword evidence="6 10" id="KW-0560">Oxidoreductase</keyword>
<dbReference type="GO" id="GO:0020037">
    <property type="term" value="F:heme binding"/>
    <property type="evidence" value="ECO:0007669"/>
    <property type="project" value="InterPro"/>
</dbReference>
<keyword evidence="5 9" id="KW-0479">Metal-binding</keyword>
<dbReference type="PANTHER" id="PTHR46300:SF7">
    <property type="entry name" value="P450, PUTATIVE (EUROFUNG)-RELATED"/>
    <property type="match status" value="1"/>
</dbReference>
<evidence type="ECO:0000256" key="10">
    <source>
        <dbReference type="RuleBase" id="RU000461"/>
    </source>
</evidence>
<evidence type="ECO:0000256" key="9">
    <source>
        <dbReference type="PIRSR" id="PIRSR602401-1"/>
    </source>
</evidence>
<evidence type="ECO:0000256" key="2">
    <source>
        <dbReference type="ARBA" id="ARBA00005179"/>
    </source>
</evidence>
<feature type="binding site" description="axial binding residue" evidence="9">
    <location>
        <position position="438"/>
    </location>
    <ligand>
        <name>heme</name>
        <dbReference type="ChEBI" id="CHEBI:30413"/>
    </ligand>
    <ligandPart>
        <name>Fe</name>
        <dbReference type="ChEBI" id="CHEBI:18248"/>
    </ligandPart>
</feature>
<dbReference type="SUPFAM" id="SSF48264">
    <property type="entry name" value="Cytochrome P450"/>
    <property type="match status" value="1"/>
</dbReference>
<evidence type="ECO:0000256" key="4">
    <source>
        <dbReference type="ARBA" id="ARBA00022617"/>
    </source>
</evidence>
<dbReference type="GO" id="GO:0004497">
    <property type="term" value="F:monooxygenase activity"/>
    <property type="evidence" value="ECO:0007669"/>
    <property type="project" value="UniProtKB-KW"/>
</dbReference>
<evidence type="ECO:0000313" key="12">
    <source>
        <dbReference type="Proteomes" id="UP000054279"/>
    </source>
</evidence>
<dbReference type="InterPro" id="IPR002401">
    <property type="entry name" value="Cyt_P450_E_grp-I"/>
</dbReference>
<dbReference type="PANTHER" id="PTHR46300">
    <property type="entry name" value="P450, PUTATIVE (EUROFUNG)-RELATED-RELATED"/>
    <property type="match status" value="1"/>
</dbReference>
<evidence type="ECO:0000256" key="1">
    <source>
        <dbReference type="ARBA" id="ARBA00001971"/>
    </source>
</evidence>
<dbReference type="PRINTS" id="PR00463">
    <property type="entry name" value="EP450I"/>
</dbReference>
<dbReference type="OrthoDB" id="3934656at2759"/>
<dbReference type="InterPro" id="IPR001128">
    <property type="entry name" value="Cyt_P450"/>
</dbReference>
<evidence type="ECO:0000256" key="6">
    <source>
        <dbReference type="ARBA" id="ARBA00023002"/>
    </source>
</evidence>
<keyword evidence="4 9" id="KW-0349">Heme</keyword>
<keyword evidence="8 10" id="KW-0503">Monooxygenase</keyword>
<dbReference type="HOGENOM" id="CLU_001570_2_3_1"/>
<dbReference type="InterPro" id="IPR050364">
    <property type="entry name" value="Cytochrome_P450_fung"/>
</dbReference>
<comment type="similarity">
    <text evidence="3 10">Belongs to the cytochrome P450 family.</text>
</comment>
<evidence type="ECO:0000256" key="8">
    <source>
        <dbReference type="ARBA" id="ARBA00023033"/>
    </source>
</evidence>
<reference evidence="11 12" key="1">
    <citation type="submission" date="2014-06" db="EMBL/GenBank/DDBJ databases">
        <title>Evolutionary Origins and Diversification of the Mycorrhizal Mutualists.</title>
        <authorList>
            <consortium name="DOE Joint Genome Institute"/>
            <consortium name="Mycorrhizal Genomics Consortium"/>
            <person name="Kohler A."/>
            <person name="Kuo A."/>
            <person name="Nagy L.G."/>
            <person name="Floudas D."/>
            <person name="Copeland A."/>
            <person name="Barry K.W."/>
            <person name="Cichocki N."/>
            <person name="Veneault-Fourrey C."/>
            <person name="LaButti K."/>
            <person name="Lindquist E.A."/>
            <person name="Lipzen A."/>
            <person name="Lundell T."/>
            <person name="Morin E."/>
            <person name="Murat C."/>
            <person name="Riley R."/>
            <person name="Ohm R."/>
            <person name="Sun H."/>
            <person name="Tunlid A."/>
            <person name="Henrissat B."/>
            <person name="Grigoriev I.V."/>
            <person name="Hibbett D.S."/>
            <person name="Martin F."/>
        </authorList>
    </citation>
    <scope>NUCLEOTIDE SEQUENCE [LARGE SCALE GENOMIC DNA]</scope>
    <source>
        <strain evidence="11 12">SS14</strain>
    </source>
</reference>
<protein>
    <recommendedName>
        <fullName evidence="13">Cytochrome P450</fullName>
    </recommendedName>
</protein>
<comment type="cofactor">
    <cofactor evidence="1 9">
        <name>heme</name>
        <dbReference type="ChEBI" id="CHEBI:30413"/>
    </cofactor>
</comment>
<dbReference type="AlphaFoldDB" id="A0A0C9UFT1"/>
<dbReference type="Proteomes" id="UP000054279">
    <property type="component" value="Unassembled WGS sequence"/>
</dbReference>
<dbReference type="GO" id="GO:0005506">
    <property type="term" value="F:iron ion binding"/>
    <property type="evidence" value="ECO:0007669"/>
    <property type="project" value="InterPro"/>
</dbReference>
<sequence length="510" mass="57940">MFSIWIQVGVSAALIVAFLVHSRRRIPRGLRLPPGPPQRLFVGNAWDMPKEREWETFGKWAKEYGEIVYVKMYNADVIIVNSRRMVYELFDKRSSIYSDRSESTMLINIMGWGWGMTFQRYGEWWRRHRRAMHEKFHNGVVDTFKPSQTKHTRDLLRRLLATPEDYPEHIRFVAGAVIMEATYGIQVKERDDPYLIAADKSLRSLGEAAAPGTFLVDNFPWMKYIPDWVPGATFKQKGREWAKHVSDMNEFPFQATKAAMLQGKADDCFVTSHLEELDTLKEVPADQEIVIKNTAGIVFAGGSDTTVNTTITFILAMALFPEVQRKAQAELDHLLGGIRLVEFEDEPELPYIAAIRKEVLRWHPLLPQGVAHATSEDDVVGEYFIPKGTVVIGNSWALLHDEADFGPDTNKFIPERYFMPGVRDPALTGAFGFGRRICPGSHMAENSLFMKIASMLQVFDISGPRDATGRELPLEYTFSSGFFSFPDNFKCSITPRSQAARELILQSAAE</sequence>
<dbReference type="InterPro" id="IPR036396">
    <property type="entry name" value="Cyt_P450_sf"/>
</dbReference>
<evidence type="ECO:0008006" key="13">
    <source>
        <dbReference type="Google" id="ProtNLM"/>
    </source>
</evidence>
<dbReference type="EMBL" id="KN837134">
    <property type="protein sequence ID" value="KIJ41853.1"/>
    <property type="molecule type" value="Genomic_DNA"/>
</dbReference>
<name>A0A0C9UFT1_SPHS4</name>
<dbReference type="CDD" id="cd11065">
    <property type="entry name" value="CYP64-like"/>
    <property type="match status" value="1"/>
</dbReference>
<accession>A0A0C9UFT1</accession>
<dbReference type="PRINTS" id="PR00385">
    <property type="entry name" value="P450"/>
</dbReference>
<keyword evidence="7 9" id="KW-0408">Iron</keyword>
<comment type="pathway">
    <text evidence="2">Secondary metabolite biosynthesis.</text>
</comment>
<organism evidence="11 12">
    <name type="scientific">Sphaerobolus stellatus (strain SS14)</name>
    <dbReference type="NCBI Taxonomy" id="990650"/>
    <lineage>
        <taxon>Eukaryota</taxon>
        <taxon>Fungi</taxon>
        <taxon>Dikarya</taxon>
        <taxon>Basidiomycota</taxon>
        <taxon>Agaricomycotina</taxon>
        <taxon>Agaricomycetes</taxon>
        <taxon>Phallomycetidae</taxon>
        <taxon>Geastrales</taxon>
        <taxon>Sphaerobolaceae</taxon>
        <taxon>Sphaerobolus</taxon>
    </lineage>
</organism>
<evidence type="ECO:0000256" key="7">
    <source>
        <dbReference type="ARBA" id="ARBA00023004"/>
    </source>
</evidence>
<evidence type="ECO:0000256" key="3">
    <source>
        <dbReference type="ARBA" id="ARBA00010617"/>
    </source>
</evidence>
<evidence type="ECO:0000256" key="5">
    <source>
        <dbReference type="ARBA" id="ARBA00022723"/>
    </source>
</evidence>
<dbReference type="PROSITE" id="PS00086">
    <property type="entry name" value="CYTOCHROME_P450"/>
    <property type="match status" value="1"/>
</dbReference>
<dbReference type="Gene3D" id="1.10.630.10">
    <property type="entry name" value="Cytochrome P450"/>
    <property type="match status" value="1"/>
</dbReference>